<dbReference type="EMBL" id="FNUX01000011">
    <property type="protein sequence ID" value="SEF83508.1"/>
    <property type="molecule type" value="Genomic_DNA"/>
</dbReference>
<comment type="subcellular location">
    <subcellularLocation>
        <location evidence="1">Membrane</location>
    </subcellularLocation>
</comment>
<evidence type="ECO:0000256" key="3">
    <source>
        <dbReference type="SAM" id="Phobius"/>
    </source>
</evidence>
<keyword evidence="2 3" id="KW-0472">Membrane</keyword>
<dbReference type="OrthoDB" id="9769707at2"/>
<accession>A0A1H5V9N6</accession>
<evidence type="ECO:0000256" key="2">
    <source>
        <dbReference type="ARBA" id="ARBA00023136"/>
    </source>
</evidence>
<evidence type="ECO:0000256" key="1">
    <source>
        <dbReference type="ARBA" id="ARBA00004370"/>
    </source>
</evidence>
<sequence>MVSCQIKTIVENLQYYLQRLIKQIELIISRIFLIFDRIAKLSSRFFSGRFYIRIGIINLLVFLNLNPSIAAVQEAQNSTKDSTVVILSAPNRIKKLLVKYLRLPSEPFADAAAEEIFLYRAQKEIRDLLATEGYFSPSISVLQQIQDNVAMPEIKIDPGVLTRVGNVLITFQGEVAREDGKYQERIKQLRATWPLREGLPFRSSEWEKAKAALLSDVTQEEFAAAYIVNSKATVNPDDARADLSIIIDSGPVFHLGEIQITGLERFDSALITNLAPFKVGDVYRRDVLHLYQITLQKGPQFSSVSVSVTPDVAQHRSVPVQVMLTEALSQRFAFGAGYSSNNGARGEINYRNHDFMDRAWNLTSMLRLEQKRQTFFAGIDTLPDQNNVNYSLGASLQMTDIENLKTIEEKVGITRNYQTQKIQMHFGLNWHHESKKPAGAINQINEALVLDWRWRRQVVDDPVNIRRGDVTELRIGGGSQMFLSDQDFLRTYARHQTWWPVGSQDVFFLRAEVGYTFAASRFGIPQEYLFRAGGIHSLRGYDFKGIGVQEGNAVVGGLVMVTGTAEYTHWLTQQWGVAAFADIGGAEDHWRKIHPFLGYGSGIRWRSPAGPVALDLARGHETGSLRVHFSMAVAF</sequence>
<feature type="domain" description="Bacterial surface antigen (D15)" evidence="4">
    <location>
        <begin position="330"/>
        <end position="631"/>
    </location>
</feature>
<dbReference type="Gene3D" id="3.10.20.310">
    <property type="entry name" value="membrane protein fhac"/>
    <property type="match status" value="2"/>
</dbReference>
<proteinExistence type="predicted"/>
<reference evidence="5 6" key="1">
    <citation type="submission" date="2016-10" db="EMBL/GenBank/DDBJ databases">
        <authorList>
            <person name="de Groot N.N."/>
        </authorList>
    </citation>
    <scope>NUCLEOTIDE SEQUENCE [LARGE SCALE GENOMIC DNA]</scope>
    <source>
        <strain evidence="5 6">Nm13</strain>
    </source>
</reference>
<feature type="transmembrane region" description="Helical" evidence="3">
    <location>
        <begin position="50"/>
        <end position="72"/>
    </location>
</feature>
<dbReference type="RefSeq" id="WP_103966501.1">
    <property type="nucleotide sequence ID" value="NZ_FNUX01000011.1"/>
</dbReference>
<organism evidence="5 6">
    <name type="scientific">Nitrosomonas ureae</name>
    <dbReference type="NCBI Taxonomy" id="44577"/>
    <lineage>
        <taxon>Bacteria</taxon>
        <taxon>Pseudomonadati</taxon>
        <taxon>Pseudomonadota</taxon>
        <taxon>Betaproteobacteria</taxon>
        <taxon>Nitrosomonadales</taxon>
        <taxon>Nitrosomonadaceae</taxon>
        <taxon>Nitrosomonas</taxon>
    </lineage>
</organism>
<keyword evidence="3" id="KW-1133">Transmembrane helix</keyword>
<dbReference type="GO" id="GO:0019867">
    <property type="term" value="C:outer membrane"/>
    <property type="evidence" value="ECO:0007669"/>
    <property type="project" value="InterPro"/>
</dbReference>
<dbReference type="Pfam" id="PF01103">
    <property type="entry name" value="Omp85"/>
    <property type="match status" value="1"/>
</dbReference>
<protein>
    <submittedName>
        <fullName evidence="5">Autotransporter secretion outer membrane protein TamA</fullName>
    </submittedName>
</protein>
<dbReference type="Proteomes" id="UP000236753">
    <property type="component" value="Unassembled WGS sequence"/>
</dbReference>
<name>A0A1H5V9N6_9PROT</name>
<evidence type="ECO:0000259" key="4">
    <source>
        <dbReference type="Pfam" id="PF01103"/>
    </source>
</evidence>
<keyword evidence="3" id="KW-0812">Transmembrane</keyword>
<dbReference type="AlphaFoldDB" id="A0A1H5V9N6"/>
<evidence type="ECO:0000313" key="6">
    <source>
        <dbReference type="Proteomes" id="UP000236753"/>
    </source>
</evidence>
<evidence type="ECO:0000313" key="5">
    <source>
        <dbReference type="EMBL" id="SEF83508.1"/>
    </source>
</evidence>
<dbReference type="InterPro" id="IPR000184">
    <property type="entry name" value="Bac_surfAg_D15"/>
</dbReference>
<dbReference type="Gene3D" id="2.40.160.50">
    <property type="entry name" value="membrane protein fhac: a member of the omp85/tpsb transporter family"/>
    <property type="match status" value="1"/>
</dbReference>
<gene>
    <name evidence="5" type="ORF">SAMN05216334_11170</name>
</gene>